<dbReference type="VEuPathDB" id="TriTrypDB:TcBrA4_0133970"/>
<dbReference type="VEuPathDB" id="TriTrypDB:C4B63_25g316"/>
<dbReference type="OrthoDB" id="2573163at2759"/>
<dbReference type="EMBL" id="PRFC01000101">
    <property type="protein sequence ID" value="PWV07515.1"/>
    <property type="molecule type" value="Genomic_DNA"/>
</dbReference>
<feature type="compositionally biased region" description="Basic and acidic residues" evidence="5">
    <location>
        <begin position="196"/>
        <end position="210"/>
    </location>
</feature>
<dbReference type="VEuPathDB" id="TriTrypDB:TCSYLVIO_010338"/>
<comment type="similarity">
    <text evidence="1 4">Belongs to the inositol phosphokinase (IPK) family.</text>
</comment>
<feature type="compositionally biased region" description="Polar residues" evidence="5">
    <location>
        <begin position="182"/>
        <end position="195"/>
    </location>
</feature>
<dbReference type="VEuPathDB" id="TriTrypDB:ECC02_006513"/>
<evidence type="ECO:0000256" key="4">
    <source>
        <dbReference type="RuleBase" id="RU363090"/>
    </source>
</evidence>
<dbReference type="VEuPathDB" id="TriTrypDB:C3747_101g80"/>
<dbReference type="Gene3D" id="3.30.470.160">
    <property type="entry name" value="Inositol polyphosphate kinase"/>
    <property type="match status" value="1"/>
</dbReference>
<reference evidence="6 7" key="1">
    <citation type="journal article" date="2018" name="Microb. Genom.">
        <title>Expanding an expanded genome: long-read sequencing of Trypanosoma cruzi.</title>
        <authorList>
            <person name="Berna L."/>
            <person name="Rodriguez M."/>
            <person name="Chiribao M.L."/>
            <person name="Parodi-Talice A."/>
            <person name="Pita S."/>
            <person name="Rijo G."/>
            <person name="Alvarez-Valin F."/>
            <person name="Robello C."/>
        </authorList>
    </citation>
    <scope>NUCLEOTIDE SEQUENCE [LARGE SCALE GENOMIC DNA]</scope>
    <source>
        <strain evidence="6 7">TCC</strain>
    </source>
</reference>
<evidence type="ECO:0000256" key="1">
    <source>
        <dbReference type="ARBA" id="ARBA00007374"/>
    </source>
</evidence>
<feature type="region of interest" description="Disordered" evidence="5">
    <location>
        <begin position="287"/>
        <end position="320"/>
    </location>
</feature>
<dbReference type="VEuPathDB" id="TriTrypDB:TcG_03978"/>
<feature type="compositionally biased region" description="Basic and acidic residues" evidence="5">
    <location>
        <begin position="413"/>
        <end position="424"/>
    </location>
</feature>
<proteinExistence type="inferred from homology"/>
<dbReference type="GO" id="GO:0005737">
    <property type="term" value="C:cytoplasm"/>
    <property type="evidence" value="ECO:0007669"/>
    <property type="project" value="TreeGrafter"/>
</dbReference>
<dbReference type="SMR" id="A0A2V2WGQ5"/>
<dbReference type="VEuPathDB" id="TriTrypDB:TCDM_05924"/>
<feature type="compositionally biased region" description="Acidic residues" evidence="5">
    <location>
        <begin position="249"/>
        <end position="265"/>
    </location>
</feature>
<dbReference type="VEuPathDB" id="TriTrypDB:BCY84_20330"/>
<feature type="region of interest" description="Disordered" evidence="5">
    <location>
        <begin position="386"/>
        <end position="424"/>
    </location>
</feature>
<dbReference type="PANTHER" id="PTHR12400:SF104">
    <property type="entry name" value="KINASE"/>
    <property type="match status" value="1"/>
</dbReference>
<dbReference type="VEuPathDB" id="TriTrypDB:TcCL_NonESM04481"/>
<evidence type="ECO:0000256" key="5">
    <source>
        <dbReference type="SAM" id="MobiDB-lite"/>
    </source>
</evidence>
<dbReference type="SUPFAM" id="SSF56104">
    <property type="entry name" value="SAICAR synthase-like"/>
    <property type="match status" value="1"/>
</dbReference>
<dbReference type="GO" id="GO:0032958">
    <property type="term" value="P:inositol phosphate biosynthetic process"/>
    <property type="evidence" value="ECO:0007669"/>
    <property type="project" value="InterPro"/>
</dbReference>
<name>A0A2V2WGQ5_TRYCR</name>
<feature type="compositionally biased region" description="Basic and acidic residues" evidence="5">
    <location>
        <begin position="287"/>
        <end position="296"/>
    </location>
</feature>
<dbReference type="GO" id="GO:0046854">
    <property type="term" value="P:phosphatidylinositol phosphate biosynthetic process"/>
    <property type="evidence" value="ECO:0007669"/>
    <property type="project" value="TreeGrafter"/>
</dbReference>
<protein>
    <recommendedName>
        <fullName evidence="4">Kinase</fullName>
        <ecNumber evidence="4">2.7.-.-</ecNumber>
    </recommendedName>
</protein>
<evidence type="ECO:0000256" key="3">
    <source>
        <dbReference type="ARBA" id="ARBA00022777"/>
    </source>
</evidence>
<dbReference type="AlphaFoldDB" id="A0A2V2WGQ5"/>
<sequence>MVGEKEGQHHHHHHQQQQQQQEEGVGGTLRAFVPLIPVAQNANPTPESPFLLSPEKDRRGEFAAAGVDDDDDGYKSSAEQTPRHGRTGGGDGGDDDSHSSICSQSRSFGALKESTRSADDGDDSMKEGIKKKSVIGNGMDGKKRWTSEMEATDPIRDDDEDDISTEVTRNGNIHAVRGDFQSIKSKMTSPVGGRTSQREAMSRPDLWHSDGGVKDLSSSREEVGGGCPCADHHPLPMYNSDCFLRTSGQDEEEDEEKKEEEEEEQPVVKKRNKKCAFRSFRNCDKNEGGGRGEVRRWRTMNSRPTTASGLLGAGGSGATTVKVDRRMDSSTGGMGSIGGHHLTILEGGVFMKESCSHREERFYEMLKPVQDYVWRHPELLETFYPLSSSSSSSSECSNDAMENSDEQQRGNGKKGEEGKKLDRQHSASTQWNWWRRRRRLSEVTRGTPDMHSESTPSPEGGSSRERDTVTAVSEGRHWDVLIPLVPFVPRYIGLRRVLLETDGVSTKKSEWVPSSAGAQDGTPMQRCSSTLATSRAFEKEGKTEEGNFCQMIVLEDLCKGFLHPCILDIKMGSRQYGMNPSEAKLRSKERKAMLSTSMQYGVRLAGMKRWCPDTQQYETRSKVAGRNLTLEELRETISRFTQCSKRLRYKFRKQVRRLRCAFMNQNVFRFFTSSLLFVYDADRPLLSSRVVMVDFAFTYEREELQRGGDPEATYERDFGYIKALDTMLTILA</sequence>
<dbReference type="GO" id="GO:0005634">
    <property type="term" value="C:nucleus"/>
    <property type="evidence" value="ECO:0007669"/>
    <property type="project" value="TreeGrafter"/>
</dbReference>
<dbReference type="InterPro" id="IPR038286">
    <property type="entry name" value="IPK_sf"/>
</dbReference>
<feature type="compositionally biased region" description="Basic and acidic residues" evidence="5">
    <location>
        <begin position="113"/>
        <end position="130"/>
    </location>
</feature>
<keyword evidence="3 4" id="KW-0418">Kinase</keyword>
<evidence type="ECO:0000313" key="7">
    <source>
        <dbReference type="Proteomes" id="UP000246078"/>
    </source>
</evidence>
<accession>A0A2V2WGQ5</accession>
<organism evidence="6 7">
    <name type="scientific">Trypanosoma cruzi</name>
    <dbReference type="NCBI Taxonomy" id="5693"/>
    <lineage>
        <taxon>Eukaryota</taxon>
        <taxon>Discoba</taxon>
        <taxon>Euglenozoa</taxon>
        <taxon>Kinetoplastea</taxon>
        <taxon>Metakinetoplastina</taxon>
        <taxon>Trypanosomatida</taxon>
        <taxon>Trypanosomatidae</taxon>
        <taxon>Trypanosoma</taxon>
        <taxon>Schizotrypanum</taxon>
    </lineage>
</organism>
<dbReference type="VEuPathDB" id="TriTrypDB:TcCLB.506985.60"/>
<dbReference type="VEuPathDB" id="TriTrypDB:TcCLB.504213.90"/>
<comment type="caution">
    <text evidence="6">The sequence shown here is derived from an EMBL/GenBank/DDBJ whole genome shotgun (WGS) entry which is preliminary data.</text>
</comment>
<dbReference type="Proteomes" id="UP000246078">
    <property type="component" value="Unassembled WGS sequence"/>
</dbReference>
<dbReference type="VEuPathDB" id="TriTrypDB:Tc_MARK_7680"/>
<feature type="region of interest" description="Disordered" evidence="5">
    <location>
        <begin position="442"/>
        <end position="468"/>
    </location>
</feature>
<feature type="region of interest" description="Disordered" evidence="5">
    <location>
        <begin position="247"/>
        <end position="269"/>
    </location>
</feature>
<dbReference type="PANTHER" id="PTHR12400">
    <property type="entry name" value="INOSITOL POLYPHOSPHATE KINASE"/>
    <property type="match status" value="1"/>
</dbReference>
<dbReference type="Pfam" id="PF03770">
    <property type="entry name" value="IPK"/>
    <property type="match status" value="1"/>
</dbReference>
<evidence type="ECO:0000256" key="2">
    <source>
        <dbReference type="ARBA" id="ARBA00022679"/>
    </source>
</evidence>
<gene>
    <name evidence="6" type="ORF">C3747_101g80</name>
</gene>
<feature type="region of interest" description="Disordered" evidence="5">
    <location>
        <begin position="1"/>
        <end position="210"/>
    </location>
</feature>
<dbReference type="InterPro" id="IPR005522">
    <property type="entry name" value="IPK"/>
</dbReference>
<dbReference type="EC" id="2.7.-.-" evidence="4"/>
<keyword evidence="2 4" id="KW-0808">Transferase</keyword>
<dbReference type="GO" id="GO:0000828">
    <property type="term" value="F:inositol hexakisphosphate kinase activity"/>
    <property type="evidence" value="ECO:0007669"/>
    <property type="project" value="TreeGrafter"/>
</dbReference>
<evidence type="ECO:0000313" key="6">
    <source>
        <dbReference type="EMBL" id="PWV07515.1"/>
    </source>
</evidence>